<dbReference type="Proteomes" id="UP000247903">
    <property type="component" value="Unassembled WGS sequence"/>
</dbReference>
<evidence type="ECO:0000259" key="1">
    <source>
        <dbReference type="SMART" id="SM01321"/>
    </source>
</evidence>
<dbReference type="Gene3D" id="3.30.70.1290">
    <property type="entry name" value="Transposase IS200-like"/>
    <property type="match status" value="1"/>
</dbReference>
<keyword evidence="3" id="KW-1185">Reference proteome</keyword>
<dbReference type="GO" id="GO:0006313">
    <property type="term" value="P:DNA transposition"/>
    <property type="evidence" value="ECO:0007669"/>
    <property type="project" value="InterPro"/>
</dbReference>
<dbReference type="GO" id="GO:0043565">
    <property type="term" value="F:sequence-specific DNA binding"/>
    <property type="evidence" value="ECO:0007669"/>
    <property type="project" value="TreeGrafter"/>
</dbReference>
<feature type="domain" description="Transposase IS200-like" evidence="1">
    <location>
        <begin position="12"/>
        <end position="147"/>
    </location>
</feature>
<dbReference type="PANTHER" id="PTHR36966">
    <property type="entry name" value="REP-ASSOCIATED TYROSINE TRANSPOSASE"/>
    <property type="match status" value="1"/>
</dbReference>
<comment type="caution">
    <text evidence="2">The sequence shown here is derived from an EMBL/GenBank/DDBJ whole genome shotgun (WGS) entry which is preliminary data.</text>
</comment>
<dbReference type="SMART" id="SM01321">
    <property type="entry name" value="Y1_Tnp"/>
    <property type="match status" value="1"/>
</dbReference>
<sequence>MSEKYKVIDSTIPTFITITVVDWVDLFVRPVYCNILDDSLNYCIKEKGLSVHAYVYMSSHIHLIVSAADGELQNVIRDFKKFTSKKLIEAIKEFPESRREWLLRKFSYEAQKSDRAKNYKLWKDGFHPVILDTLEKIEQRINYIHYNPVEAEIVFHERDFVNSSYRNYEEENNVFCNVMVEPLW</sequence>
<dbReference type="OrthoDB" id="9788881at2"/>
<proteinExistence type="predicted"/>
<dbReference type="RefSeq" id="WP_110306799.1">
    <property type="nucleotide sequence ID" value="NZ_QJHK01000009.1"/>
</dbReference>
<reference evidence="2 3" key="1">
    <citation type="submission" date="2018-05" db="EMBL/GenBank/DDBJ databases">
        <title>Flavobacterium sp. strain IMCC34759, incomplete genome.</title>
        <authorList>
            <person name="Joung Y."/>
            <person name="Cho J."/>
        </authorList>
    </citation>
    <scope>NUCLEOTIDE SEQUENCE [LARGE SCALE GENOMIC DNA]</scope>
    <source>
        <strain evidence="2 3">IMCC34759</strain>
    </source>
</reference>
<dbReference type="Pfam" id="PF01797">
    <property type="entry name" value="Y1_Tnp"/>
    <property type="match status" value="1"/>
</dbReference>
<dbReference type="SUPFAM" id="SSF143422">
    <property type="entry name" value="Transposase IS200-like"/>
    <property type="match status" value="1"/>
</dbReference>
<evidence type="ECO:0000313" key="2">
    <source>
        <dbReference type="EMBL" id="PXY40533.1"/>
    </source>
</evidence>
<dbReference type="AlphaFoldDB" id="A0A2V4BRR9"/>
<dbReference type="GO" id="GO:0004803">
    <property type="term" value="F:transposase activity"/>
    <property type="evidence" value="ECO:0007669"/>
    <property type="project" value="InterPro"/>
</dbReference>
<dbReference type="PANTHER" id="PTHR36966:SF1">
    <property type="entry name" value="REP-ASSOCIATED TYROSINE TRANSPOSASE"/>
    <property type="match status" value="1"/>
</dbReference>
<dbReference type="InterPro" id="IPR002686">
    <property type="entry name" value="Transposase_17"/>
</dbReference>
<protein>
    <submittedName>
        <fullName evidence="2">Transposase</fullName>
    </submittedName>
</protein>
<dbReference type="EMBL" id="QJHK01000009">
    <property type="protein sequence ID" value="PXY40533.1"/>
    <property type="molecule type" value="Genomic_DNA"/>
</dbReference>
<organism evidence="2 3">
    <name type="scientific">Flavobacterium cheongpyeongense</name>
    <dbReference type="NCBI Taxonomy" id="2212651"/>
    <lineage>
        <taxon>Bacteria</taxon>
        <taxon>Pseudomonadati</taxon>
        <taxon>Bacteroidota</taxon>
        <taxon>Flavobacteriia</taxon>
        <taxon>Flavobacteriales</taxon>
        <taxon>Flavobacteriaceae</taxon>
        <taxon>Flavobacterium</taxon>
    </lineage>
</organism>
<gene>
    <name evidence="2" type="ORF">DMB65_11505</name>
</gene>
<dbReference type="InterPro" id="IPR036515">
    <property type="entry name" value="Transposase_17_sf"/>
</dbReference>
<accession>A0A2V4BRR9</accession>
<evidence type="ECO:0000313" key="3">
    <source>
        <dbReference type="Proteomes" id="UP000247903"/>
    </source>
</evidence>
<name>A0A2V4BRR9_9FLAO</name>
<dbReference type="InterPro" id="IPR052715">
    <property type="entry name" value="RAYT_transposase"/>
</dbReference>